<feature type="region of interest" description="Disordered" evidence="2">
    <location>
        <begin position="233"/>
        <end position="257"/>
    </location>
</feature>
<feature type="region of interest" description="Disordered" evidence="2">
    <location>
        <begin position="590"/>
        <end position="617"/>
    </location>
</feature>
<feature type="region of interest" description="Disordered" evidence="2">
    <location>
        <begin position="1387"/>
        <end position="1420"/>
    </location>
</feature>
<feature type="compositionally biased region" description="Low complexity" evidence="2">
    <location>
        <begin position="74"/>
        <end position="87"/>
    </location>
</feature>
<keyword evidence="1" id="KW-0343">GTPase activation</keyword>
<dbReference type="PANTHER" id="PTHR47219:SF16">
    <property type="entry name" value="GTPASE ACTIVATING PROTEIN"/>
    <property type="match status" value="1"/>
</dbReference>
<dbReference type="Pfam" id="PF00640">
    <property type="entry name" value="PID"/>
    <property type="match status" value="1"/>
</dbReference>
<gene>
    <name evidence="4" type="ORF">NMOB1V02_LOCUS5527</name>
</gene>
<feature type="region of interest" description="Disordered" evidence="2">
    <location>
        <begin position="1338"/>
        <end position="1372"/>
    </location>
</feature>
<dbReference type="Gene3D" id="1.10.8.270">
    <property type="entry name" value="putative rabgap domain of human tbc1 domain family member 14 like domains"/>
    <property type="match status" value="1"/>
</dbReference>
<protein>
    <recommendedName>
        <fullName evidence="3">Rab-GAP TBC domain-containing protein</fullName>
    </recommendedName>
</protein>
<feature type="region of interest" description="Disordered" evidence="2">
    <location>
        <begin position="157"/>
        <end position="203"/>
    </location>
</feature>
<feature type="compositionally biased region" description="Basic and acidic residues" evidence="2">
    <location>
        <begin position="285"/>
        <end position="298"/>
    </location>
</feature>
<dbReference type="SMART" id="SM00462">
    <property type="entry name" value="PTB"/>
    <property type="match status" value="1"/>
</dbReference>
<feature type="compositionally biased region" description="Polar residues" evidence="2">
    <location>
        <begin position="359"/>
        <end position="371"/>
    </location>
</feature>
<feature type="compositionally biased region" description="Low complexity" evidence="2">
    <location>
        <begin position="689"/>
        <end position="702"/>
    </location>
</feature>
<evidence type="ECO:0000256" key="2">
    <source>
        <dbReference type="SAM" id="MobiDB-lite"/>
    </source>
</evidence>
<accession>A0A7R9BMJ3</accession>
<name>A0A7R9BMJ3_9CRUS</name>
<dbReference type="EMBL" id="OA883052">
    <property type="protein sequence ID" value="CAD7277804.1"/>
    <property type="molecule type" value="Genomic_DNA"/>
</dbReference>
<keyword evidence="5" id="KW-1185">Reference proteome</keyword>
<feature type="compositionally biased region" description="Low complexity" evidence="2">
    <location>
        <begin position="874"/>
        <end position="885"/>
    </location>
</feature>
<dbReference type="EMBL" id="CAJPEX010001015">
    <property type="protein sequence ID" value="CAG0917956.1"/>
    <property type="molecule type" value="Genomic_DNA"/>
</dbReference>
<dbReference type="InterPro" id="IPR006020">
    <property type="entry name" value="PTB/PI_dom"/>
</dbReference>
<evidence type="ECO:0000259" key="3">
    <source>
        <dbReference type="PROSITE" id="PS50086"/>
    </source>
</evidence>
<dbReference type="Gene3D" id="2.30.29.30">
    <property type="entry name" value="Pleckstrin-homology domain (PH domain)/Phosphotyrosine-binding domain (PTB)"/>
    <property type="match status" value="1"/>
</dbReference>
<feature type="compositionally biased region" description="Polar residues" evidence="2">
    <location>
        <begin position="89"/>
        <end position="99"/>
    </location>
</feature>
<dbReference type="Pfam" id="PF00566">
    <property type="entry name" value="RabGAP-TBC"/>
    <property type="match status" value="1"/>
</dbReference>
<feature type="region of interest" description="Disordered" evidence="2">
    <location>
        <begin position="285"/>
        <end position="371"/>
    </location>
</feature>
<feature type="compositionally biased region" description="Low complexity" evidence="2">
    <location>
        <begin position="346"/>
        <end position="358"/>
    </location>
</feature>
<reference evidence="4" key="1">
    <citation type="submission" date="2020-11" db="EMBL/GenBank/DDBJ databases">
        <authorList>
            <person name="Tran Van P."/>
        </authorList>
    </citation>
    <scope>NUCLEOTIDE SEQUENCE</scope>
</reference>
<feature type="compositionally biased region" description="Low complexity" evidence="2">
    <location>
        <begin position="103"/>
        <end position="120"/>
    </location>
</feature>
<evidence type="ECO:0000256" key="1">
    <source>
        <dbReference type="ARBA" id="ARBA00022468"/>
    </source>
</evidence>
<dbReference type="Gene3D" id="1.10.472.80">
    <property type="entry name" value="Ypt/Rab-GAP domain of gyp1p, domain 3"/>
    <property type="match status" value="1"/>
</dbReference>
<dbReference type="FunFam" id="1.10.8.270:FF:000001">
    <property type="entry name" value="TBC1 domain family member 1"/>
    <property type="match status" value="1"/>
</dbReference>
<dbReference type="SUPFAM" id="SSF47923">
    <property type="entry name" value="Ypt/Rab-GAP domain of gyp1p"/>
    <property type="match status" value="2"/>
</dbReference>
<feature type="compositionally biased region" description="Polar residues" evidence="2">
    <location>
        <begin position="1355"/>
        <end position="1364"/>
    </location>
</feature>
<evidence type="ECO:0000313" key="4">
    <source>
        <dbReference type="EMBL" id="CAD7277804.1"/>
    </source>
</evidence>
<feature type="compositionally biased region" description="Low complexity" evidence="2">
    <location>
        <begin position="767"/>
        <end position="782"/>
    </location>
</feature>
<dbReference type="GO" id="GO:0005096">
    <property type="term" value="F:GTPase activator activity"/>
    <property type="evidence" value="ECO:0007669"/>
    <property type="project" value="UniProtKB-KW"/>
</dbReference>
<dbReference type="PROSITE" id="PS50086">
    <property type="entry name" value="TBC_RABGAP"/>
    <property type="match status" value="1"/>
</dbReference>
<evidence type="ECO:0000313" key="5">
    <source>
        <dbReference type="Proteomes" id="UP000678499"/>
    </source>
</evidence>
<dbReference type="OrthoDB" id="295078at2759"/>
<dbReference type="InterPro" id="IPR035969">
    <property type="entry name" value="Rab-GAP_TBC_sf"/>
</dbReference>
<feature type="region of interest" description="Disordered" evidence="2">
    <location>
        <begin position="57"/>
        <end position="120"/>
    </location>
</feature>
<feature type="region of interest" description="Disordered" evidence="2">
    <location>
        <begin position="633"/>
        <end position="742"/>
    </location>
</feature>
<feature type="compositionally biased region" description="Polar residues" evidence="2">
    <location>
        <begin position="302"/>
        <end position="316"/>
    </location>
</feature>
<feature type="region of interest" description="Disordered" evidence="2">
    <location>
        <begin position="864"/>
        <end position="893"/>
    </location>
</feature>
<dbReference type="Gene3D" id="1.10.10.2750">
    <property type="match status" value="1"/>
</dbReference>
<dbReference type="InterPro" id="IPR050302">
    <property type="entry name" value="Rab_GAP_TBC_domain"/>
</dbReference>
<feature type="region of interest" description="Disordered" evidence="2">
    <location>
        <begin position="759"/>
        <end position="784"/>
    </location>
</feature>
<feature type="domain" description="Rab-GAP TBC" evidence="3">
    <location>
        <begin position="946"/>
        <end position="1149"/>
    </location>
</feature>
<dbReference type="SMART" id="SM00164">
    <property type="entry name" value="TBC"/>
    <property type="match status" value="1"/>
</dbReference>
<feature type="compositionally biased region" description="Basic and acidic residues" evidence="2">
    <location>
        <begin position="328"/>
        <end position="339"/>
    </location>
</feature>
<dbReference type="PANTHER" id="PTHR47219">
    <property type="entry name" value="RAB GTPASE-ACTIVATING PROTEIN 1-LIKE"/>
    <property type="match status" value="1"/>
</dbReference>
<dbReference type="SUPFAM" id="SSF50729">
    <property type="entry name" value="PH domain-like"/>
    <property type="match status" value="1"/>
</dbReference>
<proteinExistence type="predicted"/>
<feature type="compositionally biased region" description="Polar residues" evidence="2">
    <location>
        <begin position="717"/>
        <end position="735"/>
    </location>
</feature>
<organism evidence="4">
    <name type="scientific">Notodromas monacha</name>
    <dbReference type="NCBI Taxonomy" id="399045"/>
    <lineage>
        <taxon>Eukaryota</taxon>
        <taxon>Metazoa</taxon>
        <taxon>Ecdysozoa</taxon>
        <taxon>Arthropoda</taxon>
        <taxon>Crustacea</taxon>
        <taxon>Oligostraca</taxon>
        <taxon>Ostracoda</taxon>
        <taxon>Podocopa</taxon>
        <taxon>Podocopida</taxon>
        <taxon>Cypridocopina</taxon>
        <taxon>Cypridoidea</taxon>
        <taxon>Cyprididae</taxon>
        <taxon>Notodromas</taxon>
    </lineage>
</organism>
<dbReference type="InterPro" id="IPR000195">
    <property type="entry name" value="Rab-GAP-TBC_dom"/>
</dbReference>
<dbReference type="InterPro" id="IPR011993">
    <property type="entry name" value="PH-like_dom_sf"/>
</dbReference>
<sequence>MLTVPSLGTLSTAYQIKNPANSGSYLYTHPRNFFDSPLMHLLEPDALGPLQSSAERSSRWVFSGGQADPNPLGSPSTTNASTSNHATVMNVTSPASMSGSGQGSKNSAAESSSGSTSSVGTTDSLYFEVRYVGRIRVSQSKGPPSFIEDALEKLKQVESQNKSGSSTTPQQQHPQQSQQQQKPNEQTKPASTMMHPPSHPSTSSLLAAAKAYLPSSPKRKEVSFNESLLTCNNKHRDHDKYPPRPHSPQPGSAVATKPIPLGTVAGVGVSKDAVQVAVIPPTPEDRFLANKASPEVRRLTRNRTASGSEVPRSQNAPEPVEGLNQGTSDRRSAGPEDNNHRKHSADSTTSSTAGDKSSLSASASGTQTGSLQTSKNRTMVLCISSTTVSIVSPDKKSELLKRSIRDITHCSQGIQHSDHFGFICRERAIDSFVGYIFQCQSTNIVEYIMKAIQVCFQAAMEASRQELRAEGLCEYCPLAWYQRLCAVVNGLALPKAYQVLASKVDGLPEKDRDLILAKLQGGEPFDTLKQKNTLLMMLIRAHCEAKQAEHSHNLPARNNEPIEKSVSFPLILGKAKKSFLESFLKQGSTEDLKKSNGNLDDERRSSMSATATKQKVELKARCESVAKDTHLDSVKQSRILGSRSPTPADQHLLANKPRNTKSPFLGQKATKKDLDEESDDREISPQPVLRPRSTTLSTSGGTRLKKELAKSRLAGDTSVSSGERATEQGRNSPVSGETPPRLLVQTSPLSISAQNVPLEQAKHGEHSSSASTLSASPTTRLTQTGDVSSWRKLIFQRIVAAPNTPNEIPGVLQGVGSADPAAKRDWKQLKFLWKRATFKQILTKRIEAKLSSAGMSAYERRVSSVSNHSGMDLSTVTSGKTSSGSNQKQKNAQTAEADAKLCYEDVGVGIDVDEEDDDHWSLLLRADEVHCDRIEPRLLEDSVRKGVPRRVRGKVWQLLVHHTRAVEADKKESKPRPDLHSDFPFTTPYEELLKQLTAQQHAILIDLARTFPTHPYFSQPLGQGQLELFNLLKAYSILDGDVGYCQGLSFIAALIIMHMDEKSAWDTFLHVLVERDLRSHYVGNLGGLQLCLYQLSRLLVDRRPELAQHLDDLSAPPTLYASPWFLSIFTADFPVGFGVRVMDLILLQGKSALIKVALVVLERFEEELMIQDSLEDIMEYLKTTLPQHSLFLANPIIQTAADLDIRAQLLTYEIEYQVLQEEIGVSSAEAERKKDQHAKIVVNLQRHNRSLLEKLLFALLTHVFEVPENRVVAVQLYAYCLFYFVELPFEATNNHVRELEWQRQTSPPSIADAVIKPISPSASSELLANSGGVKSARMSRLSVRTDSMEHLQKPMAQSSSTSRLPDNRKSGLQRENHQMISAAALRQVGQSMRESRSYSQQHTQQHHHSRQRDLDDDDDLFCEEPYGSNFGSGSGSGWFYDLAPVPVISIKPEDYVTGSVSGSTSHLQSVGSHRRLSHDEYGVPSFCLTPKKETDPIYDGPRSNSEPNHRRIAEDVHLALMDSGDDDCEAEDDATVRDCRLRLAGIRRGIETGIKRLAEYRKSVHTAEDELLNLRRGDVFSFGAIEELASTTAKLQSAELQLKAAGDCLDKAYSHLPSNLRGTD</sequence>
<feature type="compositionally biased region" description="Low complexity" evidence="2">
    <location>
        <begin position="165"/>
        <end position="203"/>
    </location>
</feature>
<feature type="compositionally biased region" description="Basic and acidic residues" evidence="2">
    <location>
        <begin position="590"/>
        <end position="605"/>
    </location>
</feature>
<dbReference type="Proteomes" id="UP000678499">
    <property type="component" value="Unassembled WGS sequence"/>
</dbReference>